<comment type="caution">
    <text evidence="2">The sequence shown here is derived from an EMBL/GenBank/DDBJ whole genome shotgun (WGS) entry which is preliminary data.</text>
</comment>
<protein>
    <recommendedName>
        <fullName evidence="1">Fatty acid desaturase domain-containing protein</fullName>
    </recommendedName>
</protein>
<evidence type="ECO:0000313" key="3">
    <source>
        <dbReference type="Proteomes" id="UP000068603"/>
    </source>
</evidence>
<dbReference type="InterPro" id="IPR005804">
    <property type="entry name" value="FA_desaturase_dom"/>
</dbReference>
<dbReference type="Proteomes" id="UP000068603">
    <property type="component" value="Unassembled WGS sequence"/>
</dbReference>
<dbReference type="EMBL" id="LPHB01000039">
    <property type="protein sequence ID" value="KWA63010.1"/>
    <property type="molecule type" value="Genomic_DNA"/>
</dbReference>
<proteinExistence type="predicted"/>
<dbReference type="STRING" id="1503054.WT74_21585"/>
<dbReference type="GO" id="GO:0046513">
    <property type="term" value="P:ceramide biosynthetic process"/>
    <property type="evidence" value="ECO:0007669"/>
    <property type="project" value="TreeGrafter"/>
</dbReference>
<dbReference type="PANTHER" id="PTHR12879:SF8">
    <property type="entry name" value="SPHINGOLIPID DELTA(4)-DESATURASE DES1"/>
    <property type="match status" value="1"/>
</dbReference>
<dbReference type="RefSeq" id="WP_060149947.1">
    <property type="nucleotide sequence ID" value="NZ_LPGD01000090.1"/>
</dbReference>
<feature type="domain" description="Fatty acid desaturase" evidence="1">
    <location>
        <begin position="71"/>
        <end position="323"/>
    </location>
</feature>
<dbReference type="Pfam" id="PF00487">
    <property type="entry name" value="FA_desaturase"/>
    <property type="match status" value="1"/>
</dbReference>
<evidence type="ECO:0000259" key="1">
    <source>
        <dbReference type="Pfam" id="PF00487"/>
    </source>
</evidence>
<accession>A0A119W2W4</accession>
<dbReference type="AlphaFoldDB" id="A0A119W2W4"/>
<dbReference type="GO" id="GO:0016020">
    <property type="term" value="C:membrane"/>
    <property type="evidence" value="ECO:0007669"/>
    <property type="project" value="GOC"/>
</dbReference>
<evidence type="ECO:0000313" key="2">
    <source>
        <dbReference type="EMBL" id="KWA63010.1"/>
    </source>
</evidence>
<gene>
    <name evidence="2" type="ORF">WT44_13395</name>
</gene>
<sequence>MANEVAGDAVPLRESTLTPQTVRAFLSDANWNRVTRLGQPRPWRSVGMYLQVYAAILGAMLLEHWVDHVAFTVLAIVFIAGRQHSLYILNHDASHYGLFRSPRTNKAVATLLSNLVMFHHPEAWSFVQWRRVHVFHHIHLFTDDDPNYVGRRMRGDLERRYTRWMLCRACVKSGLTSIVQLFVGKQDYVPPKGRETRKGHLNHLRALFCRFHGDAETETERRIKLVFFAVALASIAYFNAWRPFLLLWLLPMYTVYPMILTLMDLTEHRWTEKTDDLNANTRSVMPSVALRLWISMLPRGMHREHHLYPRVVAADLPELGRILGSARFYRPPTSFLGMLGELDEQGKGTKLAAGARQA</sequence>
<dbReference type="GO" id="GO:0042284">
    <property type="term" value="F:sphingolipid delta-4 desaturase activity"/>
    <property type="evidence" value="ECO:0007669"/>
    <property type="project" value="TreeGrafter"/>
</dbReference>
<organism evidence="2">
    <name type="scientific">Burkholderia stagnalis</name>
    <dbReference type="NCBI Taxonomy" id="1503054"/>
    <lineage>
        <taxon>Bacteria</taxon>
        <taxon>Pseudomonadati</taxon>
        <taxon>Pseudomonadota</taxon>
        <taxon>Betaproteobacteria</taxon>
        <taxon>Burkholderiales</taxon>
        <taxon>Burkholderiaceae</taxon>
        <taxon>Burkholderia</taxon>
        <taxon>Burkholderia cepacia complex</taxon>
    </lineage>
</organism>
<dbReference type="PANTHER" id="PTHR12879">
    <property type="entry name" value="SPHINGOLIPID DELTA 4 DESATURASE/C-4 HYDROXYLASE PROTEIN DES2"/>
    <property type="match status" value="1"/>
</dbReference>
<reference evidence="2 3" key="1">
    <citation type="submission" date="2015-11" db="EMBL/GenBank/DDBJ databases">
        <title>Expanding the genomic diversity of Burkholderia species for the development of highly accurate diagnostics.</title>
        <authorList>
            <person name="Sahl J."/>
            <person name="Keim P."/>
            <person name="Wagner D."/>
        </authorList>
    </citation>
    <scope>NUCLEOTIDE SEQUENCE [LARGE SCALE GENOMIC DNA]</scope>
    <source>
        <strain evidence="2 3">MSMB1960WGS</strain>
    </source>
</reference>
<name>A0A119W2W4_9BURK</name>